<dbReference type="GO" id="GO:0005524">
    <property type="term" value="F:ATP binding"/>
    <property type="evidence" value="ECO:0007669"/>
    <property type="project" value="InterPro"/>
</dbReference>
<dbReference type="EMBL" id="BX548174">
    <property type="protein sequence ID" value="CAE19448.1"/>
    <property type="molecule type" value="Genomic_DNA"/>
</dbReference>
<proteinExistence type="predicted"/>
<name>Q7V192_PROMP</name>
<protein>
    <submittedName>
        <fullName evidence="2">ATP/GTP-binding site motif A (P-loop)</fullName>
    </submittedName>
</protein>
<dbReference type="eggNOG" id="COG0572">
    <property type="taxonomic scope" value="Bacteria"/>
</dbReference>
<reference evidence="2 3" key="1">
    <citation type="journal article" date="2003" name="Nature">
        <title>Genome divergence in two Prochlorococcus ecotypes reflects oceanic niche differentiation.</title>
        <authorList>
            <person name="Rocap G."/>
            <person name="Larimer F.W."/>
            <person name="Lamerdin J.E."/>
            <person name="Malfatti S."/>
            <person name="Chain P."/>
            <person name="Ahlgren N.A."/>
            <person name="Arellano A."/>
            <person name="Coleman M."/>
            <person name="Hauser L."/>
            <person name="Hess W.R."/>
            <person name="Johnson Z.I."/>
            <person name="Land M.L."/>
            <person name="Lindell D."/>
            <person name="Post A.F."/>
            <person name="Regala W."/>
            <person name="Shah M."/>
            <person name="Shaw S.L."/>
            <person name="Steglich C."/>
            <person name="Sullivan M.B."/>
            <person name="Ting C.S."/>
            <person name="Tolonen A."/>
            <person name="Webb E.A."/>
            <person name="Zinser E.R."/>
            <person name="Chisholm S.W."/>
        </authorList>
    </citation>
    <scope>NUCLEOTIDE SEQUENCE [LARGE SCALE GENOMIC DNA]</scope>
    <source>
        <strain evidence="3">CCMP1986 / NIES-2087 / MED4</strain>
    </source>
</reference>
<sequence>MQLIVISGPSGSGKTTLSKRILKKIKNGIILNTDNYYRTGILSQLLSRTLTSYFDRKISFNIGLFKRDLEFIVKNGFSDFYYIYNFKSKSIKKVYQNTKNIRFLIIEGIFGQEILKTLSKENCLLIKLKANKQTCLNRVIKRDFLERGKSKDLATRDFIKAWELFHKNKKKCNSRNYFNTIVIRKKSDIDLLLKKIINIVN</sequence>
<dbReference type="AlphaFoldDB" id="Q7V192"/>
<evidence type="ECO:0000313" key="3">
    <source>
        <dbReference type="Proteomes" id="UP000001026"/>
    </source>
</evidence>
<organism evidence="2 3">
    <name type="scientific">Prochlorococcus marinus subsp. pastoris (strain CCMP1986 / NIES-2087 / MED4)</name>
    <dbReference type="NCBI Taxonomy" id="59919"/>
    <lineage>
        <taxon>Bacteria</taxon>
        <taxon>Bacillati</taxon>
        <taxon>Cyanobacteriota</taxon>
        <taxon>Cyanophyceae</taxon>
        <taxon>Synechococcales</taxon>
        <taxon>Prochlorococcaceae</taxon>
        <taxon>Prochlorococcus</taxon>
    </lineage>
</organism>
<dbReference type="SUPFAM" id="SSF52540">
    <property type="entry name" value="P-loop containing nucleoside triphosphate hydrolases"/>
    <property type="match status" value="1"/>
</dbReference>
<feature type="domain" description="Phosphoribulokinase/uridine kinase" evidence="1">
    <location>
        <begin position="3"/>
        <end position="155"/>
    </location>
</feature>
<dbReference type="STRING" id="59919.PMM0989"/>
<dbReference type="GO" id="GO:0016301">
    <property type="term" value="F:kinase activity"/>
    <property type="evidence" value="ECO:0007669"/>
    <property type="project" value="InterPro"/>
</dbReference>
<dbReference type="RefSeq" id="WP_011132621.1">
    <property type="nucleotide sequence ID" value="NC_005072.1"/>
</dbReference>
<dbReference type="Proteomes" id="UP000001026">
    <property type="component" value="Chromosome"/>
</dbReference>
<dbReference type="InterPro" id="IPR027417">
    <property type="entry name" value="P-loop_NTPase"/>
</dbReference>
<dbReference type="OrthoDB" id="9777642at2"/>
<dbReference type="Pfam" id="PF00485">
    <property type="entry name" value="PRK"/>
    <property type="match status" value="1"/>
</dbReference>
<dbReference type="KEGG" id="pmm:PMM0989"/>
<evidence type="ECO:0000259" key="1">
    <source>
        <dbReference type="Pfam" id="PF00485"/>
    </source>
</evidence>
<gene>
    <name evidence="2" type="ordered locus">PMM0989</name>
</gene>
<dbReference type="PANTHER" id="PTHR10285">
    <property type="entry name" value="URIDINE KINASE"/>
    <property type="match status" value="1"/>
</dbReference>
<accession>Q7V192</accession>
<dbReference type="HOGENOM" id="CLU_1342268_0_0_3"/>
<dbReference type="Gene3D" id="3.40.50.300">
    <property type="entry name" value="P-loop containing nucleotide triphosphate hydrolases"/>
    <property type="match status" value="1"/>
</dbReference>
<evidence type="ECO:0000313" key="2">
    <source>
        <dbReference type="EMBL" id="CAE19448.1"/>
    </source>
</evidence>
<dbReference type="InterPro" id="IPR006083">
    <property type="entry name" value="PRK/URK"/>
</dbReference>
<dbReference type="PRINTS" id="PR00988">
    <property type="entry name" value="URIDINKINASE"/>
</dbReference>